<reference evidence="2 3" key="1">
    <citation type="submission" date="2016-03" db="EMBL/GenBank/DDBJ databases">
        <title>Genome sequence of Providencia stuartii strain, isolated from the salivary glands of larval Lucilia sericata.</title>
        <authorList>
            <person name="Yuan Y."/>
            <person name="Zhang Y."/>
            <person name="Fu S."/>
            <person name="Crippen T.L."/>
            <person name="Visi D."/>
            <person name="Benbow M.E."/>
            <person name="Allen M."/>
            <person name="Tomberlin J.K."/>
            <person name="Sze S.-H."/>
            <person name="Tarone A.M."/>
        </authorList>
    </citation>
    <scope>NUCLEOTIDE SEQUENCE [LARGE SCALE GENOMIC DNA]</scope>
    <source>
        <strain evidence="2 3">Crippen</strain>
    </source>
</reference>
<evidence type="ECO:0000259" key="1">
    <source>
        <dbReference type="Pfam" id="PF13438"/>
    </source>
</evidence>
<comment type="caution">
    <text evidence="2">The sequence shown here is derived from an EMBL/GenBank/DDBJ whole genome shotgun (WGS) entry which is preliminary data.</text>
</comment>
<protein>
    <recommendedName>
        <fullName evidence="1">DUF4113 domain-containing protein</fullName>
    </recommendedName>
</protein>
<name>A0A1S1HLD1_PROST</name>
<dbReference type="InterPro" id="IPR025188">
    <property type="entry name" value="DUF4113"/>
</dbReference>
<dbReference type="Pfam" id="PF13438">
    <property type="entry name" value="DUF4113"/>
    <property type="match status" value="1"/>
</dbReference>
<accession>A0A1S1HLD1</accession>
<sequence>MQTPLFESQIACGFPSPAQDNVERRLSLDAELIRKGAIWFVGQGIQSQFALWKMKQQFLSPHWTTRLSDIPRVRC</sequence>
<feature type="domain" description="DUF4113" evidence="1">
    <location>
        <begin position="35"/>
        <end position="73"/>
    </location>
</feature>
<evidence type="ECO:0000313" key="3">
    <source>
        <dbReference type="Proteomes" id="UP000179588"/>
    </source>
</evidence>
<dbReference type="EMBL" id="LVIE01000219">
    <property type="protein sequence ID" value="OHT22632.1"/>
    <property type="molecule type" value="Genomic_DNA"/>
</dbReference>
<gene>
    <name evidence="2" type="ORF">A3Q29_21815</name>
</gene>
<dbReference type="Proteomes" id="UP000179588">
    <property type="component" value="Unassembled WGS sequence"/>
</dbReference>
<proteinExistence type="predicted"/>
<organism evidence="2 3">
    <name type="scientific">Providencia stuartii</name>
    <dbReference type="NCBI Taxonomy" id="588"/>
    <lineage>
        <taxon>Bacteria</taxon>
        <taxon>Pseudomonadati</taxon>
        <taxon>Pseudomonadota</taxon>
        <taxon>Gammaproteobacteria</taxon>
        <taxon>Enterobacterales</taxon>
        <taxon>Morganellaceae</taxon>
        <taxon>Providencia</taxon>
    </lineage>
</organism>
<dbReference type="AlphaFoldDB" id="A0A1S1HLD1"/>
<evidence type="ECO:0000313" key="2">
    <source>
        <dbReference type="EMBL" id="OHT22632.1"/>
    </source>
</evidence>
<keyword evidence="3" id="KW-1185">Reference proteome</keyword>